<keyword evidence="2" id="KW-1185">Reference proteome</keyword>
<name>A0A2N3Q1J8_9PROT</name>
<dbReference type="GO" id="GO:0004521">
    <property type="term" value="F:RNA endonuclease activity"/>
    <property type="evidence" value="ECO:0007669"/>
    <property type="project" value="TreeGrafter"/>
</dbReference>
<dbReference type="OrthoDB" id="9808744at2"/>
<keyword evidence="1" id="KW-0255">Endonuclease</keyword>
<dbReference type="GO" id="GO:0016075">
    <property type="term" value="P:rRNA catabolic process"/>
    <property type="evidence" value="ECO:0007669"/>
    <property type="project" value="TreeGrafter"/>
</dbReference>
<organism evidence="1 2">
    <name type="scientific">Telmatospirillum siberiense</name>
    <dbReference type="NCBI Taxonomy" id="382514"/>
    <lineage>
        <taxon>Bacteria</taxon>
        <taxon>Pseudomonadati</taxon>
        <taxon>Pseudomonadota</taxon>
        <taxon>Alphaproteobacteria</taxon>
        <taxon>Rhodospirillales</taxon>
        <taxon>Rhodospirillaceae</taxon>
        <taxon>Telmatospirillum</taxon>
    </lineage>
</organism>
<protein>
    <submittedName>
        <fullName evidence="1">mRNA-degrading endonuclease</fullName>
    </submittedName>
</protein>
<keyword evidence="1" id="KW-0540">Nuclease</keyword>
<keyword evidence="1" id="KW-0378">Hydrolase</keyword>
<evidence type="ECO:0000313" key="2">
    <source>
        <dbReference type="Proteomes" id="UP000233293"/>
    </source>
</evidence>
<sequence>MAAPDRGDLVWIDFDPQTGHEQAGRRPALVLSPRAYHQVSPYAVVCPITRTVKGYPFEVVLPEGLAVSGAVLADQIKSIDRRSRRIESAGKAPESVVQDVVAKILPLLTGDMPANGIIT</sequence>
<dbReference type="InterPro" id="IPR011067">
    <property type="entry name" value="Plasmid_toxin/cell-grow_inhib"/>
</dbReference>
<dbReference type="PANTHER" id="PTHR33988:SF3">
    <property type="entry name" value="ENDORIBONUCLEASE TOXIN CHPB-RELATED"/>
    <property type="match status" value="1"/>
</dbReference>
<evidence type="ECO:0000313" key="1">
    <source>
        <dbReference type="EMBL" id="PKU26525.1"/>
    </source>
</evidence>
<dbReference type="GO" id="GO:0006402">
    <property type="term" value="P:mRNA catabolic process"/>
    <property type="evidence" value="ECO:0007669"/>
    <property type="project" value="TreeGrafter"/>
</dbReference>
<dbReference type="PANTHER" id="PTHR33988">
    <property type="entry name" value="ENDORIBONUCLEASE MAZF-RELATED"/>
    <property type="match status" value="1"/>
</dbReference>
<dbReference type="Gene3D" id="2.30.30.110">
    <property type="match status" value="1"/>
</dbReference>
<dbReference type="EMBL" id="PIUM01000001">
    <property type="protein sequence ID" value="PKU26525.1"/>
    <property type="molecule type" value="Genomic_DNA"/>
</dbReference>
<dbReference type="SUPFAM" id="SSF50118">
    <property type="entry name" value="Cell growth inhibitor/plasmid maintenance toxic component"/>
    <property type="match status" value="1"/>
</dbReference>
<dbReference type="GO" id="GO:0003677">
    <property type="term" value="F:DNA binding"/>
    <property type="evidence" value="ECO:0007669"/>
    <property type="project" value="InterPro"/>
</dbReference>
<dbReference type="InterPro" id="IPR003477">
    <property type="entry name" value="PemK-like"/>
</dbReference>
<reference evidence="2" key="1">
    <citation type="submission" date="2017-12" db="EMBL/GenBank/DDBJ databases">
        <title>Draft genome sequence of Telmatospirillum siberiense 26-4b1T, an acidotolerant peatland alphaproteobacterium potentially involved in sulfur cycling.</title>
        <authorList>
            <person name="Hausmann B."/>
            <person name="Pjevac P."/>
            <person name="Schreck K."/>
            <person name="Herbold C.W."/>
            <person name="Daims H."/>
            <person name="Wagner M."/>
            <person name="Pester M."/>
            <person name="Loy A."/>
        </authorList>
    </citation>
    <scope>NUCLEOTIDE SEQUENCE [LARGE SCALE GENOMIC DNA]</scope>
    <source>
        <strain evidence="2">26-4b1</strain>
    </source>
</reference>
<dbReference type="RefSeq" id="WP_101248757.1">
    <property type="nucleotide sequence ID" value="NZ_PIUM01000001.1"/>
</dbReference>
<dbReference type="Proteomes" id="UP000233293">
    <property type="component" value="Unassembled WGS sequence"/>
</dbReference>
<comment type="caution">
    <text evidence="1">The sequence shown here is derived from an EMBL/GenBank/DDBJ whole genome shotgun (WGS) entry which is preliminary data.</text>
</comment>
<proteinExistence type="predicted"/>
<accession>A0A2N3Q1J8</accession>
<gene>
    <name evidence="1" type="ORF">CWS72_01395</name>
</gene>
<dbReference type="AlphaFoldDB" id="A0A2N3Q1J8"/>
<dbReference type="Pfam" id="PF02452">
    <property type="entry name" value="PemK_toxin"/>
    <property type="match status" value="1"/>
</dbReference>